<sequence length="99" mass="11514">MLNGNKRPRVDDPAFLVVVYLCIYILLITEVFLIGIITIIILLCLLSSARRCRYKPDRRRDYSLPNDVAARTIQTRYRNYKCVYSIYAVHARARACVCV</sequence>
<dbReference type="EMBL" id="GGMR01009923">
    <property type="protein sequence ID" value="MBY22542.1"/>
    <property type="molecule type" value="Transcribed_RNA"/>
</dbReference>
<protein>
    <submittedName>
        <fullName evidence="2">Uncharacterized protein</fullName>
    </submittedName>
</protein>
<dbReference type="AlphaFoldDB" id="A0A2S2NZQ4"/>
<reference evidence="2" key="1">
    <citation type="submission" date="2018-04" db="EMBL/GenBank/DDBJ databases">
        <title>Transcriptome of Schizaphis graminum biotype I.</title>
        <authorList>
            <person name="Scully E.D."/>
            <person name="Geib S.M."/>
            <person name="Palmer N.A."/>
            <person name="Koch K."/>
            <person name="Bradshaw J."/>
            <person name="Heng-Moss T."/>
            <person name="Sarath G."/>
        </authorList>
    </citation>
    <scope>NUCLEOTIDE SEQUENCE</scope>
</reference>
<feature type="transmembrane region" description="Helical" evidence="1">
    <location>
        <begin position="15"/>
        <end position="46"/>
    </location>
</feature>
<keyword evidence="1" id="KW-0812">Transmembrane</keyword>
<accession>A0A2S2NZQ4</accession>
<evidence type="ECO:0000256" key="1">
    <source>
        <dbReference type="SAM" id="Phobius"/>
    </source>
</evidence>
<proteinExistence type="predicted"/>
<organism evidence="2">
    <name type="scientific">Schizaphis graminum</name>
    <name type="common">Green bug aphid</name>
    <dbReference type="NCBI Taxonomy" id="13262"/>
    <lineage>
        <taxon>Eukaryota</taxon>
        <taxon>Metazoa</taxon>
        <taxon>Ecdysozoa</taxon>
        <taxon>Arthropoda</taxon>
        <taxon>Hexapoda</taxon>
        <taxon>Insecta</taxon>
        <taxon>Pterygota</taxon>
        <taxon>Neoptera</taxon>
        <taxon>Paraneoptera</taxon>
        <taxon>Hemiptera</taxon>
        <taxon>Sternorrhyncha</taxon>
        <taxon>Aphidomorpha</taxon>
        <taxon>Aphidoidea</taxon>
        <taxon>Aphididae</taxon>
        <taxon>Aphidini</taxon>
        <taxon>Schizaphis</taxon>
    </lineage>
</organism>
<keyword evidence="1" id="KW-1133">Transmembrane helix</keyword>
<name>A0A2S2NZQ4_SCHGA</name>
<keyword evidence="1" id="KW-0472">Membrane</keyword>
<gene>
    <name evidence="2" type="ORF">g.173904</name>
</gene>
<evidence type="ECO:0000313" key="2">
    <source>
        <dbReference type="EMBL" id="MBY22542.1"/>
    </source>
</evidence>